<dbReference type="Proteomes" id="UP000501726">
    <property type="component" value="Chromosome"/>
</dbReference>
<sequence length="248" mass="28196">MPEIGLIIIGDEVLSAKRQDRHLANANALLQPRGLALSWVQILGDEAQRLEATLRRSFASGDIVFCFGGIGATPDDRTRQCAAAALDVPLQRHPQAVAEIEAQFGEAAYPQRVKMAEYPKGAEIIPNGFNRVPGFSIQQHHFMPGFPMMAQPMMEWVLDTYYAPLFREQQLEHAVLIVDGQESEWIVFMEQFEKKFPDLRLFSLPKIDDQGRRFIELGVQGFAARAQLGMLEIQEEILRRNMQWEPLY</sequence>
<evidence type="ECO:0000313" key="2">
    <source>
        <dbReference type="EMBL" id="BBP44766.1"/>
    </source>
</evidence>
<dbReference type="AlphaFoldDB" id="A0A6F8PRQ5"/>
<dbReference type="InterPro" id="IPR050101">
    <property type="entry name" value="CinA"/>
</dbReference>
<dbReference type="EMBL" id="AP021889">
    <property type="protein sequence ID" value="BBP44766.1"/>
    <property type="molecule type" value="Genomic_DNA"/>
</dbReference>
<keyword evidence="3" id="KW-1185">Reference proteome</keyword>
<accession>A0A6F8PRQ5</accession>
<dbReference type="Pfam" id="PF00994">
    <property type="entry name" value="MoCF_biosynth"/>
    <property type="match status" value="1"/>
</dbReference>
<dbReference type="SUPFAM" id="SSF53218">
    <property type="entry name" value="Molybdenum cofactor biosynthesis proteins"/>
    <property type="match status" value="1"/>
</dbReference>
<proteinExistence type="predicted"/>
<dbReference type="InterPro" id="IPR036425">
    <property type="entry name" value="MoaB/Mog-like_dom_sf"/>
</dbReference>
<organism evidence="2 3">
    <name type="scientific">Thiosulfatimonas sediminis</name>
    <dbReference type="NCBI Taxonomy" id="2675054"/>
    <lineage>
        <taxon>Bacteria</taxon>
        <taxon>Pseudomonadati</taxon>
        <taxon>Pseudomonadota</taxon>
        <taxon>Gammaproteobacteria</taxon>
        <taxon>Thiotrichales</taxon>
        <taxon>Piscirickettsiaceae</taxon>
        <taxon>Thiosulfatimonas</taxon>
    </lineage>
</organism>
<dbReference type="PANTHER" id="PTHR13939:SF0">
    <property type="entry name" value="NMN AMIDOHYDROLASE-LIKE PROTEIN YFAY"/>
    <property type="match status" value="1"/>
</dbReference>
<dbReference type="InterPro" id="IPR001453">
    <property type="entry name" value="MoaB/Mog_dom"/>
</dbReference>
<evidence type="ECO:0000313" key="3">
    <source>
        <dbReference type="Proteomes" id="UP000501726"/>
    </source>
</evidence>
<feature type="domain" description="MoaB/Mog" evidence="1">
    <location>
        <begin position="5"/>
        <end position="165"/>
    </location>
</feature>
<dbReference type="CDD" id="cd00885">
    <property type="entry name" value="cinA"/>
    <property type="match status" value="1"/>
</dbReference>
<dbReference type="KEGG" id="tse:THMIRHAS_01390"/>
<dbReference type="RefSeq" id="WP_173269339.1">
    <property type="nucleotide sequence ID" value="NZ_AP021889.1"/>
</dbReference>
<name>A0A6F8PRQ5_9GAMM</name>
<dbReference type="PANTHER" id="PTHR13939">
    <property type="entry name" value="NICOTINAMIDE-NUCLEOTIDE AMIDOHYDROLASE PNCC"/>
    <property type="match status" value="1"/>
</dbReference>
<dbReference type="SMART" id="SM00852">
    <property type="entry name" value="MoCF_biosynth"/>
    <property type="match status" value="1"/>
</dbReference>
<dbReference type="Gene3D" id="3.40.980.10">
    <property type="entry name" value="MoaB/Mog-like domain"/>
    <property type="match status" value="1"/>
</dbReference>
<protein>
    <submittedName>
        <fullName evidence="2">Damage-inducible protein</fullName>
    </submittedName>
</protein>
<gene>
    <name evidence="2" type="ORF">THMIRHAS_01390</name>
</gene>
<evidence type="ECO:0000259" key="1">
    <source>
        <dbReference type="SMART" id="SM00852"/>
    </source>
</evidence>
<reference evidence="3" key="1">
    <citation type="submission" date="2019-11" db="EMBL/GenBank/DDBJ databases">
        <title>Isolation and characterization of two novel species in the genus Thiomicrorhabdus.</title>
        <authorList>
            <person name="Mochizuki J."/>
            <person name="Kojima H."/>
            <person name="Fukui M."/>
        </authorList>
    </citation>
    <scope>NUCLEOTIDE SEQUENCE [LARGE SCALE GENOMIC DNA]</scope>
    <source>
        <strain evidence="3">aks77</strain>
    </source>
</reference>